<reference evidence="2" key="1">
    <citation type="submission" date="2019-08" db="EMBL/GenBank/DDBJ databases">
        <authorList>
            <person name="Kucharzyk K."/>
            <person name="Murdoch R.W."/>
            <person name="Higgins S."/>
            <person name="Loffler F."/>
        </authorList>
    </citation>
    <scope>NUCLEOTIDE SEQUENCE</scope>
</reference>
<accession>A0A644ZFN2</accession>
<name>A0A644ZFN2_9ZZZZ</name>
<feature type="region of interest" description="Disordered" evidence="1">
    <location>
        <begin position="121"/>
        <end position="141"/>
    </location>
</feature>
<gene>
    <name evidence="2" type="ORF">SDC9_86329</name>
</gene>
<proteinExistence type="predicted"/>
<dbReference type="AlphaFoldDB" id="A0A644ZFN2"/>
<feature type="region of interest" description="Disordered" evidence="1">
    <location>
        <begin position="51"/>
        <end position="71"/>
    </location>
</feature>
<comment type="caution">
    <text evidence="2">The sequence shown here is derived from an EMBL/GenBank/DDBJ whole genome shotgun (WGS) entry which is preliminary data.</text>
</comment>
<dbReference type="EMBL" id="VSSQ01008737">
    <property type="protein sequence ID" value="MPM39695.1"/>
    <property type="molecule type" value="Genomic_DNA"/>
</dbReference>
<evidence type="ECO:0000256" key="1">
    <source>
        <dbReference type="SAM" id="MobiDB-lite"/>
    </source>
</evidence>
<protein>
    <submittedName>
        <fullName evidence="2">Uncharacterized protein</fullName>
    </submittedName>
</protein>
<sequence>MCCSARFSRRERTFSALARCFSSSIPYRSAAARRDPSAIFTSSGRAAERASPAFFPSKGSAPEKSDRISPRRPNRTLAAFHFCSRRFPSMPSAFFHCSSVKSRGLTARNISALKDGSPLLHNPWAPQANAPPRRTRSAAPSSAPNRIDLFFMCSASLCKMPGCPPVRQHHTPENMNVPFSQSAGISRKINPCRVPLNQPLLSAVFLCRIMASEPGKYASRRIRA</sequence>
<organism evidence="2">
    <name type="scientific">bioreactor metagenome</name>
    <dbReference type="NCBI Taxonomy" id="1076179"/>
    <lineage>
        <taxon>unclassified sequences</taxon>
        <taxon>metagenomes</taxon>
        <taxon>ecological metagenomes</taxon>
    </lineage>
</organism>
<evidence type="ECO:0000313" key="2">
    <source>
        <dbReference type="EMBL" id="MPM39695.1"/>
    </source>
</evidence>